<dbReference type="Gene3D" id="2.60.120.560">
    <property type="entry name" value="Exo-inulinase, domain 1"/>
    <property type="match status" value="1"/>
</dbReference>
<dbReference type="InterPro" id="IPR029062">
    <property type="entry name" value="Class_I_gatase-like"/>
</dbReference>
<dbReference type="InterPro" id="IPR017853">
    <property type="entry name" value="GH"/>
</dbReference>
<protein>
    <submittedName>
        <fullName evidence="1">Uncharacterized protein</fullName>
    </submittedName>
</protein>
<gene>
    <name evidence="1" type="ORF">GT409_06810</name>
</gene>
<dbReference type="Gene3D" id="3.20.20.80">
    <property type="entry name" value="Glycosidases"/>
    <property type="match status" value="1"/>
</dbReference>
<dbReference type="Gene3D" id="3.40.50.880">
    <property type="match status" value="1"/>
</dbReference>
<dbReference type="Proteomes" id="UP000464954">
    <property type="component" value="Chromosome"/>
</dbReference>
<evidence type="ECO:0000313" key="1">
    <source>
        <dbReference type="EMBL" id="QHI69172.1"/>
    </source>
</evidence>
<organism evidence="1 2">
    <name type="scientific">Tichowtungia aerotolerans</name>
    <dbReference type="NCBI Taxonomy" id="2697043"/>
    <lineage>
        <taxon>Bacteria</taxon>
        <taxon>Pseudomonadati</taxon>
        <taxon>Kiritimatiellota</taxon>
        <taxon>Tichowtungiia</taxon>
        <taxon>Tichowtungiales</taxon>
        <taxon>Tichowtungiaceae</taxon>
        <taxon>Tichowtungia</taxon>
    </lineage>
</organism>
<dbReference type="EMBL" id="CP047593">
    <property type="protein sequence ID" value="QHI69172.1"/>
    <property type="molecule type" value="Genomic_DNA"/>
</dbReference>
<name>A0A6P1M543_9BACT</name>
<proteinExistence type="predicted"/>
<accession>A0A6P1M543</accession>
<dbReference type="RefSeq" id="WP_160628212.1">
    <property type="nucleotide sequence ID" value="NZ_CP047593.1"/>
</dbReference>
<dbReference type="KEGG" id="taer:GT409_06810"/>
<sequence>MKTALQIGALWMLPTAALFAGLEITVRSGELQTEIMTSLVRDEFARDDTAWETNAGPCEVGLYSNDWNIVSQSWRLRDEAVAMDRISGAGLLLWEPQQTVAAGDRAFDLQADITLNTTASTAWAGIAFHAFDSTNYHTLRCSGNGVLHLLQYRNGTPAVLSAETFPHVSGHAYHLTVSSGELGVFEWSLANADDGSLILSGTVTNANAVDGGAAGIYSSTSVMQADNFRLEQTEALALSRIIRGTPALLEDGTVTAQDAFNAVADENPVTSNEFLMAASNGIDLVFLRGICASVDQGDGTFTFNTNLLDKGIADILADNPDAKIFLNIGGLHPPWSWYSYYGHEPKLLNYEGTRSAFPDPSSPVYRSCSKRYISNLVSYVESRPYADAVEGYRIGVFGGSEWVMPAGYWGYSVASQSGFQEWLQGKYGTVAALETAWSTNGIGSFDSVAVPPPSEFSAADWGPFRDPDARRSVIDFTEFWQENCADCLIDFCRTAKEASGRDVKPLVGSFYGYMLETGQNAYTGHHALHSVLSSPWVDFLAAPYSYVYRSAAWLGETNADISAGMFHGPVDSILSNGKLFYTEDDSRTYLTEDDAAKSFFTNVVDTIADLRRNQLAGLTRGAGIWRLDLFGTGWYNSPELMQELGLQRHLNNLFVSDPSYAAGYVPEVALIFDEQATFYVATVSESNAAVRTSINMFLRDHLARSGISYGVYLLSDLIAGRVPDCSAYLFAGTYHLDRTARNWIDENLKRDGKTLFWFYGSGLYDENGWGLDRISSLTGFNVEEAPDAVLTGIQPTSVLTAAMDETVWNNPGIAGLPEWYVAGSGAGAQVLAWYTHGSTQRPAIVMENMGDWTSVYAGVQRLEAVWLLGLMRLAGVRQVLDSDVTVPVYAGHGVVGIWPTENTIGTVQLDEVSDVYDLYSAELLFRNVTGFPVNLPQWQMTGYKIQPAGEPWRGGQLLQWQMDNFSTNEITGGVADEDADADGDGDPNLREYVAGTDPNDSSSRFVLKQTVLNDGIRFSFDTAEDRTYQLYQSTHLQNSTWSLVTNVTGSGFEETIEADQSSQAFFQLRAFIE</sequence>
<keyword evidence="2" id="KW-1185">Reference proteome</keyword>
<dbReference type="SUPFAM" id="SSF51445">
    <property type="entry name" value="(Trans)glycosidases"/>
    <property type="match status" value="1"/>
</dbReference>
<dbReference type="AlphaFoldDB" id="A0A6P1M543"/>
<reference evidence="1 2" key="1">
    <citation type="submission" date="2020-01" db="EMBL/GenBank/DDBJ databases">
        <title>Ponticoccus aerotolerans gen. nov., sp. nov., an anaerobic bacterium and proposal of Ponticoccusceae fam. nov., Ponticoccusles ord. nov. and Ponticoccuse classis nov. in the phylum Kiritimatiellaeota.</title>
        <authorList>
            <person name="Zhou L.Y."/>
            <person name="Du Z.J."/>
        </authorList>
    </citation>
    <scope>NUCLEOTIDE SEQUENCE [LARGE SCALE GENOMIC DNA]</scope>
    <source>
        <strain evidence="1 2">S-5007</strain>
    </source>
</reference>
<evidence type="ECO:0000313" key="2">
    <source>
        <dbReference type="Proteomes" id="UP000464954"/>
    </source>
</evidence>